<dbReference type="GO" id="GO:0008188">
    <property type="term" value="F:neuropeptide receptor activity"/>
    <property type="evidence" value="ECO:0007669"/>
    <property type="project" value="InterPro"/>
</dbReference>
<keyword evidence="4 5" id="KW-0472">Membrane</keyword>
<dbReference type="InterPro" id="IPR027294">
    <property type="entry name" value="NPS_rcpt"/>
</dbReference>
<dbReference type="Pfam" id="PF00001">
    <property type="entry name" value="7tm_1"/>
    <property type="match status" value="1"/>
</dbReference>
<protein>
    <submittedName>
        <fullName evidence="7">P2Y purinoceptor 1-like</fullName>
    </submittedName>
</protein>
<proteinExistence type="predicted"/>
<dbReference type="OrthoDB" id="9936719at2759"/>
<dbReference type="InterPro" id="IPR017452">
    <property type="entry name" value="GPCR_Rhodpsn_7TM"/>
</dbReference>
<sequence>MSQGSERAANLTECEGINLSFTHTFLPIVYVIVFVVGTFSNFWGLRSVCRGWKKIGNINIFMLNLGLADLLYLFTLPFLVAYYAHDSRWLFGQTFCKVTRFCFNLNLYGSIGFLTCISIYRYLGIVHPMKVMGKINNMHSVAISALVWLLVFVQIVPDMFFDKSPPNSSSCYDTTTNDLIPIYLQYSVTWTVTGFAIPLLIILLCYGHVIVVLATKANVNPLLKQRCLKLVVILVLLFSICFIPYHVFRNLNLQTRILKQRGYCHPSFDDIYVAHQIGRGLVCLNSAINPLIYLVGNDDFLMKFHHLSKRARLSVAGWTSVVRYRKPTEVEGESPVDHTLTFNRLI</sequence>
<dbReference type="Proteomes" id="UP000472263">
    <property type="component" value="Chromosome 5"/>
</dbReference>
<feature type="transmembrane region" description="Helical" evidence="5">
    <location>
        <begin position="135"/>
        <end position="156"/>
    </location>
</feature>
<accession>A0A667XND4</accession>
<reference evidence="7" key="3">
    <citation type="submission" date="2025-09" db="UniProtKB">
        <authorList>
            <consortium name="Ensembl"/>
        </authorList>
    </citation>
    <scope>IDENTIFICATION</scope>
</reference>
<dbReference type="GeneID" id="115359765"/>
<feature type="domain" description="G-protein coupled receptors family 1 profile" evidence="6">
    <location>
        <begin position="40"/>
        <end position="293"/>
    </location>
</feature>
<dbReference type="Ensembl" id="ENSMMDT00005019805.1">
    <property type="protein sequence ID" value="ENSMMDP00005019340.1"/>
    <property type="gene ID" value="ENSMMDG00005009598.1"/>
</dbReference>
<dbReference type="InParanoid" id="A0A667XND4"/>
<organism evidence="7 8">
    <name type="scientific">Myripristis murdjan</name>
    <name type="common">pinecone soldierfish</name>
    <dbReference type="NCBI Taxonomy" id="586833"/>
    <lineage>
        <taxon>Eukaryota</taxon>
        <taxon>Metazoa</taxon>
        <taxon>Chordata</taxon>
        <taxon>Craniata</taxon>
        <taxon>Vertebrata</taxon>
        <taxon>Euteleostomi</taxon>
        <taxon>Actinopterygii</taxon>
        <taxon>Neopterygii</taxon>
        <taxon>Teleostei</taxon>
        <taxon>Neoteleostei</taxon>
        <taxon>Acanthomorphata</taxon>
        <taxon>Holocentriformes</taxon>
        <taxon>Holocentridae</taxon>
        <taxon>Myripristis</taxon>
    </lineage>
</organism>
<keyword evidence="3 5" id="KW-1133">Transmembrane helix</keyword>
<evidence type="ECO:0000313" key="8">
    <source>
        <dbReference type="Proteomes" id="UP000472263"/>
    </source>
</evidence>
<comment type="subcellular location">
    <subcellularLocation>
        <location evidence="1">Membrane</location>
    </subcellularLocation>
</comment>
<feature type="transmembrane region" description="Helical" evidence="5">
    <location>
        <begin position="227"/>
        <end position="248"/>
    </location>
</feature>
<dbReference type="InterPro" id="IPR000276">
    <property type="entry name" value="GPCR_Rhodpsn"/>
</dbReference>
<evidence type="ECO:0000256" key="3">
    <source>
        <dbReference type="ARBA" id="ARBA00022989"/>
    </source>
</evidence>
<feature type="transmembrane region" description="Helical" evidence="5">
    <location>
        <begin position="195"/>
        <end position="215"/>
    </location>
</feature>
<evidence type="ECO:0000256" key="5">
    <source>
        <dbReference type="SAM" id="Phobius"/>
    </source>
</evidence>
<dbReference type="PRINTS" id="PR01157">
    <property type="entry name" value="P2YPURNOCPTR"/>
</dbReference>
<evidence type="ECO:0000313" key="7">
    <source>
        <dbReference type="Ensembl" id="ENSMMDP00005019340.1"/>
    </source>
</evidence>
<evidence type="ECO:0000256" key="1">
    <source>
        <dbReference type="ARBA" id="ARBA00004370"/>
    </source>
</evidence>
<feature type="transmembrane region" description="Helical" evidence="5">
    <location>
        <begin position="105"/>
        <end position="123"/>
    </location>
</feature>
<dbReference type="PANTHER" id="PTHR24244">
    <property type="entry name" value="NEUROPEPTIDE S RECEPTOR"/>
    <property type="match status" value="1"/>
</dbReference>
<reference evidence="7" key="1">
    <citation type="submission" date="2019-06" db="EMBL/GenBank/DDBJ databases">
        <authorList>
            <consortium name="Wellcome Sanger Institute Data Sharing"/>
        </authorList>
    </citation>
    <scope>NUCLEOTIDE SEQUENCE [LARGE SCALE GENOMIC DNA]</scope>
</reference>
<evidence type="ECO:0000256" key="2">
    <source>
        <dbReference type="ARBA" id="ARBA00022692"/>
    </source>
</evidence>
<dbReference type="GeneTree" id="ENSGT00940000155094"/>
<name>A0A667XND4_9TELE</name>
<feature type="transmembrane region" description="Helical" evidence="5">
    <location>
        <begin position="61"/>
        <end position="85"/>
    </location>
</feature>
<keyword evidence="8" id="KW-1185">Reference proteome</keyword>
<evidence type="ECO:0000259" key="6">
    <source>
        <dbReference type="PROSITE" id="PS50262"/>
    </source>
</evidence>
<keyword evidence="2 5" id="KW-0812">Transmembrane</keyword>
<dbReference type="AlphaFoldDB" id="A0A667XND4"/>
<evidence type="ECO:0000256" key="4">
    <source>
        <dbReference type="ARBA" id="ARBA00023136"/>
    </source>
</evidence>
<dbReference type="PRINTS" id="PR00237">
    <property type="entry name" value="GPCRRHODOPSN"/>
</dbReference>
<dbReference type="PANTHER" id="PTHR24244:SF0">
    <property type="entry name" value="G-PROTEIN COUPLED RECEPTORS FAMILY 1 PROFILE DOMAIN-CONTAINING PROTEIN"/>
    <property type="match status" value="1"/>
</dbReference>
<gene>
    <name evidence="7" type="primary">LOC115359765</name>
</gene>
<dbReference type="SUPFAM" id="SSF81321">
    <property type="entry name" value="Family A G protein-coupled receptor-like"/>
    <property type="match status" value="1"/>
</dbReference>
<reference evidence="7" key="2">
    <citation type="submission" date="2025-08" db="UniProtKB">
        <authorList>
            <consortium name="Ensembl"/>
        </authorList>
    </citation>
    <scope>IDENTIFICATION</scope>
</reference>
<dbReference type="Gene3D" id="1.20.1070.10">
    <property type="entry name" value="Rhodopsin 7-helix transmembrane proteins"/>
    <property type="match status" value="1"/>
</dbReference>
<dbReference type="RefSeq" id="XP_029908251.1">
    <property type="nucleotide sequence ID" value="XM_030052391.1"/>
</dbReference>
<feature type="transmembrane region" description="Helical" evidence="5">
    <location>
        <begin position="28"/>
        <end position="49"/>
    </location>
</feature>
<dbReference type="GO" id="GO:0016020">
    <property type="term" value="C:membrane"/>
    <property type="evidence" value="ECO:0007669"/>
    <property type="project" value="UniProtKB-SubCell"/>
</dbReference>
<dbReference type="PROSITE" id="PS50262">
    <property type="entry name" value="G_PROTEIN_RECEP_F1_2"/>
    <property type="match status" value="1"/>
</dbReference>